<proteinExistence type="predicted"/>
<keyword evidence="1" id="KW-0732">Signal</keyword>
<dbReference type="RefSeq" id="WP_136548803.1">
    <property type="nucleotide sequence ID" value="NZ_CP031093.1"/>
</dbReference>
<dbReference type="GO" id="GO:0016779">
    <property type="term" value="F:nucleotidyltransferase activity"/>
    <property type="evidence" value="ECO:0007669"/>
    <property type="project" value="UniProtKB-KW"/>
</dbReference>
<dbReference type="EMBL" id="CP031093">
    <property type="protein sequence ID" value="QCF26081.1"/>
    <property type="molecule type" value="Genomic_DNA"/>
</dbReference>
<feature type="signal peptide" evidence="1">
    <location>
        <begin position="1"/>
        <end position="19"/>
    </location>
</feature>
<organism evidence="2 3">
    <name type="scientific">Hydrocarboniclastica marina</name>
    <dbReference type="NCBI Taxonomy" id="2259620"/>
    <lineage>
        <taxon>Bacteria</taxon>
        <taxon>Pseudomonadati</taxon>
        <taxon>Pseudomonadota</taxon>
        <taxon>Gammaproteobacteria</taxon>
        <taxon>Alteromonadales</taxon>
        <taxon>Alteromonadaceae</taxon>
        <taxon>Hydrocarboniclastica</taxon>
    </lineage>
</organism>
<name>A0A4P7XGF9_9ALTE</name>
<reference evidence="2 3" key="1">
    <citation type="submission" date="2018-07" db="EMBL/GenBank/DDBJ databases">
        <title>Marsedoiliclastica nanhaica gen. nov. sp. nov., a novel marine hydrocarbonoclastic bacterium isolated from an in-situ enriched hydrocarbon-degrading consortium in deep-sea sediment.</title>
        <authorList>
            <person name="Dong C."/>
            <person name="Ma T."/>
            <person name="Liu R."/>
            <person name="Shao Z."/>
        </authorList>
    </citation>
    <scope>NUCLEOTIDE SEQUENCE [LARGE SCALE GENOMIC DNA]</scope>
    <source>
        <strain evidence="3">soil36-7</strain>
    </source>
</reference>
<sequence length="212" mass="24300">MKLFRVFFCLLILPVNAHAFIIPDDLLKQVAATHGPDALQRLTDWQSLSVALHGLSQPDQLETVNRFFNQIPFLSDLEHWGTEDYWATPVEALSTFGADCEDYSIGKYLTLRSAGVPEDKLRITYVKALELNQAHMVVAFYPTPESDPLILDNLINDIKPASQRLDLKPVYSFNGEGLWLTKLQRQDERHIGTPERLDRWVELNRRLIEGLK</sequence>
<dbReference type="KEGG" id="hmi:soil367_09145"/>
<dbReference type="Gene3D" id="3.10.620.30">
    <property type="match status" value="1"/>
</dbReference>
<gene>
    <name evidence="2" type="ORF">soil367_09145</name>
</gene>
<dbReference type="InterPro" id="IPR010319">
    <property type="entry name" value="Transglutaminase-like_Cys_pept"/>
</dbReference>
<keyword evidence="3" id="KW-1185">Reference proteome</keyword>
<dbReference type="AlphaFoldDB" id="A0A4P7XGF9"/>
<dbReference type="PANTHER" id="PTHR39327:SF1">
    <property type="entry name" value="BLR5470 PROTEIN"/>
    <property type="match status" value="1"/>
</dbReference>
<dbReference type="OrthoDB" id="5401788at2"/>
<keyword evidence="2" id="KW-0548">Nucleotidyltransferase</keyword>
<dbReference type="PANTHER" id="PTHR39327">
    <property type="match status" value="1"/>
</dbReference>
<dbReference type="Proteomes" id="UP000298049">
    <property type="component" value="Chromosome"/>
</dbReference>
<protein>
    <submittedName>
        <fullName evidence="2">Sulfate adenylyltransferase</fullName>
    </submittedName>
</protein>
<accession>A0A4P7XGF9</accession>
<evidence type="ECO:0000313" key="3">
    <source>
        <dbReference type="Proteomes" id="UP000298049"/>
    </source>
</evidence>
<evidence type="ECO:0000256" key="1">
    <source>
        <dbReference type="SAM" id="SignalP"/>
    </source>
</evidence>
<feature type="chain" id="PRO_5020368571" evidence="1">
    <location>
        <begin position="20"/>
        <end position="212"/>
    </location>
</feature>
<keyword evidence="2" id="KW-0808">Transferase</keyword>
<dbReference type="Pfam" id="PF06035">
    <property type="entry name" value="Peptidase_C93"/>
    <property type="match status" value="1"/>
</dbReference>
<evidence type="ECO:0000313" key="2">
    <source>
        <dbReference type="EMBL" id="QCF26081.1"/>
    </source>
</evidence>